<keyword evidence="2" id="KW-1185">Reference proteome</keyword>
<organism evidence="1 2">
    <name type="scientific">Thermogymnomonas acidicola</name>
    <dbReference type="NCBI Taxonomy" id="399579"/>
    <lineage>
        <taxon>Archaea</taxon>
        <taxon>Methanobacteriati</taxon>
        <taxon>Thermoplasmatota</taxon>
        <taxon>Thermoplasmata</taxon>
        <taxon>Thermoplasmatales</taxon>
        <taxon>Thermogymnomonas</taxon>
    </lineage>
</organism>
<dbReference type="RefSeq" id="WP_188680141.1">
    <property type="nucleotide sequence ID" value="NZ_BMNY01000001.1"/>
</dbReference>
<evidence type="ECO:0000313" key="2">
    <source>
        <dbReference type="Proteomes" id="UP000632195"/>
    </source>
</evidence>
<evidence type="ECO:0008006" key="3">
    <source>
        <dbReference type="Google" id="ProtNLM"/>
    </source>
</evidence>
<proteinExistence type="predicted"/>
<dbReference type="EMBL" id="BMNY01000001">
    <property type="protein sequence ID" value="GGM70427.1"/>
    <property type="molecule type" value="Genomic_DNA"/>
</dbReference>
<protein>
    <recommendedName>
        <fullName evidence="3">SnoaL-like domain-containing protein</fullName>
    </recommendedName>
</protein>
<reference evidence="1" key="2">
    <citation type="submission" date="2022-09" db="EMBL/GenBank/DDBJ databases">
        <authorList>
            <person name="Sun Q."/>
            <person name="Ohkuma M."/>
        </authorList>
    </citation>
    <scope>NUCLEOTIDE SEQUENCE</scope>
    <source>
        <strain evidence="1">JCM 13583</strain>
    </source>
</reference>
<name>A0AA37F914_9ARCH</name>
<evidence type="ECO:0000313" key="1">
    <source>
        <dbReference type="EMBL" id="GGM70427.1"/>
    </source>
</evidence>
<sequence length="331" mass="36874">MNKILVSLVVVAVVAVALAGLFGYSYMEYSKTASSYSNLKTSYSNVQASVVLDDAYAHWDYIAIENASLLAPQYASNATLHWIGGPLSGTYTGVQNITNTWDKFFAIWSAVWFYTITPPSVSVSGNMAQVLSMNQFVLTPFSEPQQVQYLNISYTLNYTKSGQNWLITGEVWHIVGTGYISLQEESSLVNQVTAEAFEHWNNIAIENNTSVMQEYLSNATLNWVGGPLNGVYHGYAAINETWNKFFALWSAVWFYTEQPPVVQVSGDMAHVQATVQFVVQNATNTSQFDYINVSYSITYLNTGFQQSSGQMPFMIYMETFQITGKGPLSKV</sequence>
<dbReference type="Proteomes" id="UP000632195">
    <property type="component" value="Unassembled WGS sequence"/>
</dbReference>
<dbReference type="AlphaFoldDB" id="A0AA37F914"/>
<dbReference type="Gene3D" id="3.10.450.50">
    <property type="match status" value="2"/>
</dbReference>
<reference evidence="1" key="1">
    <citation type="journal article" date="2014" name="Int. J. Syst. Evol. Microbiol.">
        <title>Complete genome sequence of Corynebacterium casei LMG S-19264T (=DSM 44701T), isolated from a smear-ripened cheese.</title>
        <authorList>
            <consortium name="US DOE Joint Genome Institute (JGI-PGF)"/>
            <person name="Walter F."/>
            <person name="Albersmeier A."/>
            <person name="Kalinowski J."/>
            <person name="Ruckert C."/>
        </authorList>
    </citation>
    <scope>NUCLEOTIDE SEQUENCE</scope>
    <source>
        <strain evidence="1">JCM 13583</strain>
    </source>
</reference>
<accession>A0AA37F914</accession>
<gene>
    <name evidence="1" type="ORF">GCM10007108_05660</name>
</gene>
<dbReference type="InterPro" id="IPR032710">
    <property type="entry name" value="NTF2-like_dom_sf"/>
</dbReference>
<dbReference type="SUPFAM" id="SSF54427">
    <property type="entry name" value="NTF2-like"/>
    <property type="match status" value="2"/>
</dbReference>
<comment type="caution">
    <text evidence="1">The sequence shown here is derived from an EMBL/GenBank/DDBJ whole genome shotgun (WGS) entry which is preliminary data.</text>
</comment>